<evidence type="ECO:0000313" key="2">
    <source>
        <dbReference type="Proteomes" id="UP000499080"/>
    </source>
</evidence>
<evidence type="ECO:0000313" key="1">
    <source>
        <dbReference type="EMBL" id="GBL70635.1"/>
    </source>
</evidence>
<dbReference type="EMBL" id="BGPR01078482">
    <property type="protein sequence ID" value="GBL70635.1"/>
    <property type="molecule type" value="Genomic_DNA"/>
</dbReference>
<dbReference type="Proteomes" id="UP000499080">
    <property type="component" value="Unassembled WGS sequence"/>
</dbReference>
<keyword evidence="2" id="KW-1185">Reference proteome</keyword>
<name>A0A4Y1ZW00_ARAVE</name>
<proteinExistence type="predicted"/>
<reference evidence="1 2" key="1">
    <citation type="journal article" date="2019" name="Sci. Rep.">
        <title>Orb-weaving spider Araneus ventricosus genome elucidates the spidroin gene catalogue.</title>
        <authorList>
            <person name="Kono N."/>
            <person name="Nakamura H."/>
            <person name="Ohtoshi R."/>
            <person name="Moran D.A.P."/>
            <person name="Shinohara A."/>
            <person name="Yoshida Y."/>
            <person name="Fujiwara M."/>
            <person name="Mori M."/>
            <person name="Tomita M."/>
            <person name="Arakawa K."/>
        </authorList>
    </citation>
    <scope>NUCLEOTIDE SEQUENCE [LARGE SCALE GENOMIC DNA]</scope>
</reference>
<protein>
    <submittedName>
        <fullName evidence="1">Uncharacterized protein</fullName>
    </submittedName>
</protein>
<sequence length="130" mass="15371">MNKVTQGRLPADIPNPVHVYEGSMPLLKYCILPACGMSMCLPHRCWSSLTLPRLANWTVFKPHDIFKMAGRENCMVHSADILTMILFCKRFAQKRTLSMYLRDGKFLRWRHYFSLYHFTHCHDRMIRLPL</sequence>
<accession>A0A4Y1ZW00</accession>
<gene>
    <name evidence="1" type="ORF">AVEN_258891_1</name>
</gene>
<dbReference type="AlphaFoldDB" id="A0A4Y1ZW00"/>
<comment type="caution">
    <text evidence="1">The sequence shown here is derived from an EMBL/GenBank/DDBJ whole genome shotgun (WGS) entry which is preliminary data.</text>
</comment>
<organism evidence="1 2">
    <name type="scientific">Araneus ventricosus</name>
    <name type="common">Orbweaver spider</name>
    <name type="synonym">Epeira ventricosa</name>
    <dbReference type="NCBI Taxonomy" id="182803"/>
    <lineage>
        <taxon>Eukaryota</taxon>
        <taxon>Metazoa</taxon>
        <taxon>Ecdysozoa</taxon>
        <taxon>Arthropoda</taxon>
        <taxon>Chelicerata</taxon>
        <taxon>Arachnida</taxon>
        <taxon>Araneae</taxon>
        <taxon>Araneomorphae</taxon>
        <taxon>Entelegynae</taxon>
        <taxon>Araneoidea</taxon>
        <taxon>Araneidae</taxon>
        <taxon>Araneus</taxon>
    </lineage>
</organism>